<dbReference type="PROSITE" id="PS50405">
    <property type="entry name" value="GST_CTER"/>
    <property type="match status" value="1"/>
</dbReference>
<dbReference type="InterPro" id="IPR034347">
    <property type="entry name" value="GST_Phi_C"/>
</dbReference>
<comment type="catalytic activity">
    <reaction evidence="4">
        <text>RX + glutathione = an S-substituted glutathione + a halide anion + H(+)</text>
        <dbReference type="Rhea" id="RHEA:16437"/>
        <dbReference type="ChEBI" id="CHEBI:15378"/>
        <dbReference type="ChEBI" id="CHEBI:16042"/>
        <dbReference type="ChEBI" id="CHEBI:17792"/>
        <dbReference type="ChEBI" id="CHEBI:57925"/>
        <dbReference type="ChEBI" id="CHEBI:90779"/>
        <dbReference type="EC" id="2.5.1.18"/>
    </reaction>
</comment>
<dbReference type="CDD" id="cd03187">
    <property type="entry name" value="GST_C_Phi"/>
    <property type="match status" value="1"/>
</dbReference>
<accession>A0A9P6EKV4</accession>
<protein>
    <recommendedName>
        <fullName evidence="2">glutathione transferase</fullName>
        <ecNumber evidence="2">2.5.1.18</ecNumber>
    </recommendedName>
</protein>
<feature type="domain" description="GST C-terminal" evidence="6">
    <location>
        <begin position="89"/>
        <end position="214"/>
    </location>
</feature>
<dbReference type="InterPro" id="IPR036249">
    <property type="entry name" value="Thioredoxin-like_sf"/>
</dbReference>
<dbReference type="PANTHER" id="PTHR43900:SF3">
    <property type="entry name" value="GLUTATHIONE S-TRANSFERASE RHO"/>
    <property type="match status" value="1"/>
</dbReference>
<dbReference type="InterPro" id="IPR004045">
    <property type="entry name" value="Glutathione_S-Trfase_N"/>
</dbReference>
<dbReference type="GO" id="GO:0043295">
    <property type="term" value="F:glutathione binding"/>
    <property type="evidence" value="ECO:0007669"/>
    <property type="project" value="TreeGrafter"/>
</dbReference>
<evidence type="ECO:0000256" key="2">
    <source>
        <dbReference type="ARBA" id="ARBA00012452"/>
    </source>
</evidence>
<dbReference type="SUPFAM" id="SSF47616">
    <property type="entry name" value="GST C-terminal domain-like"/>
    <property type="match status" value="1"/>
</dbReference>
<dbReference type="FunFam" id="3.40.30.10:FF:000016">
    <property type="entry name" value="Glutathione S-transferase F2"/>
    <property type="match status" value="1"/>
</dbReference>
<keyword evidence="8" id="KW-1185">Reference proteome</keyword>
<dbReference type="GO" id="GO:0004364">
    <property type="term" value="F:glutathione transferase activity"/>
    <property type="evidence" value="ECO:0007669"/>
    <property type="project" value="UniProtKB-EC"/>
</dbReference>
<evidence type="ECO:0000256" key="4">
    <source>
        <dbReference type="ARBA" id="ARBA00047960"/>
    </source>
</evidence>
<sequence length="214" mass="23704">MVLKLYGSAKSTCTRRVAVILHEKKVPFELVPVDYAAGEHKSEAYLKKQPFGQVPYLDDDGFILFESRAIGHYIASKYPDQGTPLIPSGLQANALFQQALSIEVADFDDYASKAAKESVFKAMQGLKTDQAVLDELLKTLDAKLDGYERILNKQKYLAGDEISLADLFHLPYGSMLPASNFKGLEARPNVARWWKDVSTRPSWQAVKDGASSTA</sequence>
<evidence type="ECO:0000313" key="7">
    <source>
        <dbReference type="EMBL" id="KAF9530991.1"/>
    </source>
</evidence>
<dbReference type="InterPro" id="IPR004046">
    <property type="entry name" value="GST_C"/>
</dbReference>
<dbReference type="GO" id="GO:0006749">
    <property type="term" value="P:glutathione metabolic process"/>
    <property type="evidence" value="ECO:0007669"/>
    <property type="project" value="TreeGrafter"/>
</dbReference>
<dbReference type="PROSITE" id="PS50404">
    <property type="entry name" value="GST_NTER"/>
    <property type="match status" value="1"/>
</dbReference>
<evidence type="ECO:0000313" key="8">
    <source>
        <dbReference type="Proteomes" id="UP000807306"/>
    </source>
</evidence>
<dbReference type="InterPro" id="IPR036282">
    <property type="entry name" value="Glutathione-S-Trfase_C_sf"/>
</dbReference>
<evidence type="ECO:0000256" key="1">
    <source>
        <dbReference type="ARBA" id="ARBA00010128"/>
    </source>
</evidence>
<evidence type="ECO:0000259" key="6">
    <source>
        <dbReference type="PROSITE" id="PS50405"/>
    </source>
</evidence>
<dbReference type="EMBL" id="MU157837">
    <property type="protein sequence ID" value="KAF9530991.1"/>
    <property type="molecule type" value="Genomic_DNA"/>
</dbReference>
<evidence type="ECO:0000256" key="3">
    <source>
        <dbReference type="ARBA" id="ARBA00022679"/>
    </source>
</evidence>
<dbReference type="InterPro" id="IPR010987">
    <property type="entry name" value="Glutathione-S-Trfase_C-like"/>
</dbReference>
<dbReference type="OrthoDB" id="249703at2759"/>
<keyword evidence="3" id="KW-0808">Transferase</keyword>
<reference evidence="7" key="1">
    <citation type="submission" date="2020-11" db="EMBL/GenBank/DDBJ databases">
        <authorList>
            <consortium name="DOE Joint Genome Institute"/>
            <person name="Ahrendt S."/>
            <person name="Riley R."/>
            <person name="Andreopoulos W."/>
            <person name="Labutti K."/>
            <person name="Pangilinan J."/>
            <person name="Ruiz-Duenas F.J."/>
            <person name="Barrasa J.M."/>
            <person name="Sanchez-Garcia M."/>
            <person name="Camarero S."/>
            <person name="Miyauchi S."/>
            <person name="Serrano A."/>
            <person name="Linde D."/>
            <person name="Babiker R."/>
            <person name="Drula E."/>
            <person name="Ayuso-Fernandez I."/>
            <person name="Pacheco R."/>
            <person name="Padilla G."/>
            <person name="Ferreira P."/>
            <person name="Barriuso J."/>
            <person name="Kellner H."/>
            <person name="Castanera R."/>
            <person name="Alfaro M."/>
            <person name="Ramirez L."/>
            <person name="Pisabarro A.G."/>
            <person name="Kuo A."/>
            <person name="Tritt A."/>
            <person name="Lipzen A."/>
            <person name="He G."/>
            <person name="Yan M."/>
            <person name="Ng V."/>
            <person name="Cullen D."/>
            <person name="Martin F."/>
            <person name="Rosso M.-N."/>
            <person name="Henrissat B."/>
            <person name="Hibbett D."/>
            <person name="Martinez A.T."/>
            <person name="Grigoriev I.V."/>
        </authorList>
    </citation>
    <scope>NUCLEOTIDE SEQUENCE</scope>
    <source>
        <strain evidence="7">CBS 506.95</strain>
    </source>
</reference>
<dbReference type="SFLD" id="SFLDG01154">
    <property type="entry name" value="Main.5:_Phi-like"/>
    <property type="match status" value="1"/>
</dbReference>
<dbReference type="Proteomes" id="UP000807306">
    <property type="component" value="Unassembled WGS sequence"/>
</dbReference>
<dbReference type="AlphaFoldDB" id="A0A9P6EKV4"/>
<dbReference type="CDD" id="cd03053">
    <property type="entry name" value="GST_N_Phi"/>
    <property type="match status" value="1"/>
</dbReference>
<dbReference type="Pfam" id="PF02798">
    <property type="entry name" value="GST_N"/>
    <property type="match status" value="1"/>
</dbReference>
<feature type="domain" description="GST N-terminal" evidence="5">
    <location>
        <begin position="1"/>
        <end position="82"/>
    </location>
</feature>
<evidence type="ECO:0000259" key="5">
    <source>
        <dbReference type="PROSITE" id="PS50404"/>
    </source>
</evidence>
<organism evidence="7 8">
    <name type="scientific">Crepidotus variabilis</name>
    <dbReference type="NCBI Taxonomy" id="179855"/>
    <lineage>
        <taxon>Eukaryota</taxon>
        <taxon>Fungi</taxon>
        <taxon>Dikarya</taxon>
        <taxon>Basidiomycota</taxon>
        <taxon>Agaricomycotina</taxon>
        <taxon>Agaricomycetes</taxon>
        <taxon>Agaricomycetidae</taxon>
        <taxon>Agaricales</taxon>
        <taxon>Agaricineae</taxon>
        <taxon>Crepidotaceae</taxon>
        <taxon>Crepidotus</taxon>
    </lineage>
</organism>
<dbReference type="EC" id="2.5.1.18" evidence="2"/>
<dbReference type="GO" id="GO:0005737">
    <property type="term" value="C:cytoplasm"/>
    <property type="evidence" value="ECO:0007669"/>
    <property type="project" value="TreeGrafter"/>
</dbReference>
<dbReference type="SFLD" id="SFLDG00358">
    <property type="entry name" value="Main_(cytGST)"/>
    <property type="match status" value="1"/>
</dbReference>
<name>A0A9P6EKV4_9AGAR</name>
<dbReference type="SUPFAM" id="SSF52833">
    <property type="entry name" value="Thioredoxin-like"/>
    <property type="match status" value="1"/>
</dbReference>
<dbReference type="InterPro" id="IPR040079">
    <property type="entry name" value="Glutathione_S-Trfase"/>
</dbReference>
<dbReference type="FunFam" id="1.20.1050.10:FF:000004">
    <property type="entry name" value="Glutathione S-transferase F2"/>
    <property type="match status" value="1"/>
</dbReference>
<comment type="similarity">
    <text evidence="1">Belongs to the GST superfamily. Phi family.</text>
</comment>
<dbReference type="Gene3D" id="1.20.1050.10">
    <property type="match status" value="1"/>
</dbReference>
<dbReference type="PANTHER" id="PTHR43900">
    <property type="entry name" value="GLUTATHIONE S-TRANSFERASE RHO"/>
    <property type="match status" value="1"/>
</dbReference>
<comment type="caution">
    <text evidence="7">The sequence shown here is derived from an EMBL/GenBank/DDBJ whole genome shotgun (WGS) entry which is preliminary data.</text>
</comment>
<proteinExistence type="inferred from homology"/>
<dbReference type="GO" id="GO:0009636">
    <property type="term" value="P:response to toxic substance"/>
    <property type="evidence" value="ECO:0007669"/>
    <property type="project" value="UniProtKB-ARBA"/>
</dbReference>
<dbReference type="Gene3D" id="3.40.30.10">
    <property type="entry name" value="Glutaredoxin"/>
    <property type="match status" value="1"/>
</dbReference>
<gene>
    <name evidence="7" type="ORF">CPB83DRAFT_849989</name>
</gene>
<dbReference type="SFLD" id="SFLDS00019">
    <property type="entry name" value="Glutathione_Transferase_(cytos"/>
    <property type="match status" value="1"/>
</dbReference>
<dbReference type="Pfam" id="PF00043">
    <property type="entry name" value="GST_C"/>
    <property type="match status" value="1"/>
</dbReference>